<dbReference type="GO" id="GO:0003743">
    <property type="term" value="F:translation initiation factor activity"/>
    <property type="evidence" value="ECO:0007669"/>
    <property type="project" value="UniProtKB-KW"/>
</dbReference>
<reference evidence="1" key="1">
    <citation type="journal article" date="2021" name="Sci. Adv.">
        <title>The American lobster genome reveals insights on longevity, neural, and immune adaptations.</title>
        <authorList>
            <person name="Polinski J.M."/>
            <person name="Zimin A.V."/>
            <person name="Clark K.F."/>
            <person name="Kohn A.B."/>
            <person name="Sadowski N."/>
            <person name="Timp W."/>
            <person name="Ptitsyn A."/>
            <person name="Khanna P."/>
            <person name="Romanova D.Y."/>
            <person name="Williams P."/>
            <person name="Greenwood S.J."/>
            <person name="Moroz L.L."/>
            <person name="Walt D.R."/>
            <person name="Bodnar A.G."/>
        </authorList>
    </citation>
    <scope>NUCLEOTIDE SEQUENCE</scope>
    <source>
        <strain evidence="1">GMGI-L3</strain>
    </source>
</reference>
<dbReference type="PANTHER" id="PTHR23254:SF18">
    <property type="entry name" value="RE28271P"/>
    <property type="match status" value="1"/>
</dbReference>
<dbReference type="GO" id="GO:0006446">
    <property type="term" value="P:regulation of translational initiation"/>
    <property type="evidence" value="ECO:0007669"/>
    <property type="project" value="TreeGrafter"/>
</dbReference>
<keyword evidence="1" id="KW-0396">Initiation factor</keyword>
<dbReference type="EMBL" id="JAHLQT010034856">
    <property type="protein sequence ID" value="KAG7158499.1"/>
    <property type="molecule type" value="Genomic_DNA"/>
</dbReference>
<dbReference type="AlphaFoldDB" id="A0A8J5JSR6"/>
<gene>
    <name evidence="1" type="primary">CTIF-L2</name>
    <name evidence="1" type="ORF">Hamer_G021049</name>
</gene>
<dbReference type="GO" id="GO:0005829">
    <property type="term" value="C:cytosol"/>
    <property type="evidence" value="ECO:0007669"/>
    <property type="project" value="TreeGrafter"/>
</dbReference>
<accession>A0A8J5JSR6</accession>
<keyword evidence="1" id="KW-0648">Protein biosynthesis</keyword>
<sequence length="234" mass="26257">MCHSGTATVARPQHSPIQNFIKGFCIPNIVLYHYARKRTRCGYKSRRNSSQTRPDQWFVEELCTHAYKDRVFTPVAAKLFGLIAQHHAERLDLLNKDRYRFVTSALFLGEVYHQVKIGKSPFRVLVGPVLKYLDMIIEPHLAGDSNENVDDDMIVVSKQLLQSGVDLHESKADAVEALVLKVTEVFCRCQLTAATRLNLVAALADLWPLLAKGNISLRTQHASLAAKLGVSLHI</sequence>
<evidence type="ECO:0000313" key="2">
    <source>
        <dbReference type="Proteomes" id="UP000747542"/>
    </source>
</evidence>
<dbReference type="Proteomes" id="UP000747542">
    <property type="component" value="Unassembled WGS sequence"/>
</dbReference>
<name>A0A8J5JSR6_HOMAM</name>
<dbReference type="GO" id="GO:0008494">
    <property type="term" value="F:translation activator activity"/>
    <property type="evidence" value="ECO:0007669"/>
    <property type="project" value="TreeGrafter"/>
</dbReference>
<organism evidence="1 2">
    <name type="scientific">Homarus americanus</name>
    <name type="common">American lobster</name>
    <dbReference type="NCBI Taxonomy" id="6706"/>
    <lineage>
        <taxon>Eukaryota</taxon>
        <taxon>Metazoa</taxon>
        <taxon>Ecdysozoa</taxon>
        <taxon>Arthropoda</taxon>
        <taxon>Crustacea</taxon>
        <taxon>Multicrustacea</taxon>
        <taxon>Malacostraca</taxon>
        <taxon>Eumalacostraca</taxon>
        <taxon>Eucarida</taxon>
        <taxon>Decapoda</taxon>
        <taxon>Pleocyemata</taxon>
        <taxon>Astacidea</taxon>
        <taxon>Nephropoidea</taxon>
        <taxon>Nephropidae</taxon>
        <taxon>Homarus</taxon>
    </lineage>
</organism>
<comment type="caution">
    <text evidence="1">The sequence shown here is derived from an EMBL/GenBank/DDBJ whole genome shotgun (WGS) entry which is preliminary data.</text>
</comment>
<dbReference type="InterPro" id="IPR051367">
    <property type="entry name" value="mRNA_TranslReg/HistoneTransl"/>
</dbReference>
<protein>
    <submittedName>
        <fullName evidence="1">Putative CBP80/20-dependent translation initiation factor-like 2</fullName>
    </submittedName>
</protein>
<keyword evidence="2" id="KW-1185">Reference proteome</keyword>
<proteinExistence type="predicted"/>
<evidence type="ECO:0000313" key="1">
    <source>
        <dbReference type="EMBL" id="KAG7158499.1"/>
    </source>
</evidence>
<dbReference type="PANTHER" id="PTHR23254">
    <property type="entry name" value="EIF4G DOMAIN PROTEIN"/>
    <property type="match status" value="1"/>
</dbReference>
<dbReference type="Gene3D" id="1.25.40.180">
    <property type="match status" value="1"/>
</dbReference>